<dbReference type="Pfam" id="PF18885">
    <property type="entry name" value="DUF5648"/>
    <property type="match status" value="1"/>
</dbReference>
<dbReference type="AlphaFoldDB" id="A0AAV5STC6"/>
<dbReference type="EMBL" id="BTSX01000002">
    <property type="protein sequence ID" value="GMS86592.1"/>
    <property type="molecule type" value="Genomic_DNA"/>
</dbReference>
<keyword evidence="1" id="KW-0732">Signal</keyword>
<evidence type="ECO:0000259" key="2">
    <source>
        <dbReference type="Pfam" id="PF18885"/>
    </source>
</evidence>
<dbReference type="InterPro" id="IPR043708">
    <property type="entry name" value="DUF5648"/>
</dbReference>
<reference evidence="3" key="1">
    <citation type="submission" date="2023-10" db="EMBL/GenBank/DDBJ databases">
        <title>Genome assembly of Pristionchus species.</title>
        <authorList>
            <person name="Yoshida K."/>
            <person name="Sommer R.J."/>
        </authorList>
    </citation>
    <scope>NUCLEOTIDE SEQUENCE</scope>
    <source>
        <strain evidence="3">RS0144</strain>
    </source>
</reference>
<feature type="signal peptide" evidence="1">
    <location>
        <begin position="1"/>
        <end position="18"/>
    </location>
</feature>
<protein>
    <recommendedName>
        <fullName evidence="2">DUF5648 domain-containing protein</fullName>
    </recommendedName>
</protein>
<evidence type="ECO:0000313" key="4">
    <source>
        <dbReference type="Proteomes" id="UP001432027"/>
    </source>
</evidence>
<sequence length="241" mass="26747">MRLVTLFISSLLVIAANCHDNFNVELYPQSNFQGEAYSVEDNACVDIPDSVTTTGNSSLRANRKCVIIFSVMTRHPPPAPPVCDYSGLLAPLLRAWNAGGADHFYTTNADEHARAVEHLGYANEGQVGFLGMEAADPLCTSLRPLFRLYRSGSANHFYTANDAERANAERLGYSFESIEGYCVAEPACGATLPLFRFYSSSHSDHFYTTSVTEMEHVRDHNPAYSLERIECYLWQSAQACH</sequence>
<accession>A0AAV5STC6</accession>
<organism evidence="3 4">
    <name type="scientific">Pristionchus entomophagus</name>
    <dbReference type="NCBI Taxonomy" id="358040"/>
    <lineage>
        <taxon>Eukaryota</taxon>
        <taxon>Metazoa</taxon>
        <taxon>Ecdysozoa</taxon>
        <taxon>Nematoda</taxon>
        <taxon>Chromadorea</taxon>
        <taxon>Rhabditida</taxon>
        <taxon>Rhabditina</taxon>
        <taxon>Diplogasteromorpha</taxon>
        <taxon>Diplogasteroidea</taxon>
        <taxon>Neodiplogasteridae</taxon>
        <taxon>Pristionchus</taxon>
    </lineage>
</organism>
<comment type="caution">
    <text evidence="3">The sequence shown here is derived from an EMBL/GenBank/DDBJ whole genome shotgun (WGS) entry which is preliminary data.</text>
</comment>
<proteinExistence type="predicted"/>
<keyword evidence="4" id="KW-1185">Reference proteome</keyword>
<evidence type="ECO:0000256" key="1">
    <source>
        <dbReference type="SAM" id="SignalP"/>
    </source>
</evidence>
<name>A0AAV5STC6_9BILA</name>
<feature type="chain" id="PRO_5043663620" description="DUF5648 domain-containing protein" evidence="1">
    <location>
        <begin position="19"/>
        <end position="241"/>
    </location>
</feature>
<evidence type="ECO:0000313" key="3">
    <source>
        <dbReference type="EMBL" id="GMS86592.1"/>
    </source>
</evidence>
<dbReference type="Proteomes" id="UP001432027">
    <property type="component" value="Unassembled WGS sequence"/>
</dbReference>
<gene>
    <name evidence="3" type="ORF">PENTCL1PPCAC_8767</name>
</gene>
<feature type="domain" description="DUF5648" evidence="2">
    <location>
        <begin position="91"/>
        <end position="233"/>
    </location>
</feature>